<name>A0A060QFD4_9PROT</name>
<protein>
    <submittedName>
        <fullName evidence="2">Uncharacterized protein</fullName>
    </submittedName>
</protein>
<accession>A0A060QFD4</accession>
<dbReference type="AlphaFoldDB" id="A0A060QFD4"/>
<dbReference type="Gene3D" id="1.10.10.60">
    <property type="entry name" value="Homeodomain-like"/>
    <property type="match status" value="1"/>
</dbReference>
<feature type="region of interest" description="Disordered" evidence="1">
    <location>
        <begin position="1"/>
        <end position="35"/>
    </location>
</feature>
<evidence type="ECO:0000313" key="2">
    <source>
        <dbReference type="EMBL" id="CDG39620.1"/>
    </source>
</evidence>
<organism evidence="2 3">
    <name type="scientific">Asaia bogorensis</name>
    <dbReference type="NCBI Taxonomy" id="91915"/>
    <lineage>
        <taxon>Bacteria</taxon>
        <taxon>Pseudomonadati</taxon>
        <taxon>Pseudomonadota</taxon>
        <taxon>Alphaproteobacteria</taxon>
        <taxon>Acetobacterales</taxon>
        <taxon>Acetobacteraceae</taxon>
        <taxon>Asaia</taxon>
    </lineage>
</organism>
<dbReference type="Pfam" id="PF20901">
    <property type="entry name" value="Sf6_terminase"/>
    <property type="match status" value="1"/>
</dbReference>
<gene>
    <name evidence="2" type="ORF">ASAP_1575</name>
</gene>
<dbReference type="Proteomes" id="UP000027583">
    <property type="component" value="Unassembled WGS sequence"/>
</dbReference>
<evidence type="ECO:0000256" key="1">
    <source>
        <dbReference type="SAM" id="MobiDB-lite"/>
    </source>
</evidence>
<comment type="caution">
    <text evidence="2">The sequence shown here is derived from an EMBL/GenBank/DDBJ whole genome shotgun (WGS) entry which is preliminary data.</text>
</comment>
<reference evidence="2 3" key="1">
    <citation type="journal article" date="2014" name="Genome Biol. Evol.">
        <title>Acetic acid bacteria genomes reveal functional traits for adaptation to life in insect guts.</title>
        <authorList>
            <person name="Chouaia B."/>
            <person name="Gaiarsa S."/>
            <person name="Crotti E."/>
            <person name="Comandatore F."/>
            <person name="Degli Esposti M."/>
            <person name="Ricci I."/>
            <person name="Alma A."/>
            <person name="Favia G."/>
            <person name="Bandi C."/>
            <person name="Daffonchio D."/>
        </authorList>
    </citation>
    <scope>NUCLEOTIDE SEQUENCE [LARGE SCALE GENOMIC DNA]</scope>
    <source>
        <strain evidence="2 3">SF2.1</strain>
    </source>
</reference>
<sequence length="81" mass="9087">MGLHSMAEETIEIADDGANDTYTKEDGSEGVNSAAVQRSRLRVDARKWFLSKMMPKVYGDKITQEHTGQFTFTVGKEDMDL</sequence>
<feature type="compositionally biased region" description="Acidic residues" evidence="1">
    <location>
        <begin position="9"/>
        <end position="18"/>
    </location>
</feature>
<dbReference type="eggNOG" id="ENOG5032T8S">
    <property type="taxonomic scope" value="Bacteria"/>
</dbReference>
<proteinExistence type="predicted"/>
<evidence type="ECO:0000313" key="3">
    <source>
        <dbReference type="Proteomes" id="UP000027583"/>
    </source>
</evidence>
<dbReference type="EMBL" id="CBLX010000009">
    <property type="protein sequence ID" value="CDG39620.1"/>
    <property type="molecule type" value="Genomic_DNA"/>
</dbReference>
<dbReference type="InterPro" id="IPR048683">
    <property type="entry name" value="Sf6_terminase"/>
</dbReference>
<reference evidence="2 3" key="2">
    <citation type="journal article" date="2014" name="PLoS ONE">
        <title>Evolution of mitochondria reconstructed from the energy metabolism of living bacteria.</title>
        <authorList>
            <person name="Degli Esposti M."/>
            <person name="Chouaia B."/>
            <person name="Comandatore F."/>
            <person name="Crotti E."/>
            <person name="Sassera D."/>
            <person name="Lievens P.M."/>
            <person name="Daffonchio D."/>
            <person name="Bandi C."/>
        </authorList>
    </citation>
    <scope>NUCLEOTIDE SEQUENCE [LARGE SCALE GENOMIC DNA]</scope>
    <source>
        <strain evidence="2 3">SF2.1</strain>
    </source>
</reference>